<evidence type="ECO:0000313" key="7">
    <source>
        <dbReference type="Proteomes" id="UP001302368"/>
    </source>
</evidence>
<dbReference type="Pfam" id="PF02369">
    <property type="entry name" value="Big_1"/>
    <property type="match status" value="1"/>
</dbReference>
<dbReference type="PRINTS" id="PR01341">
    <property type="entry name" value="SALSPVBPROT"/>
</dbReference>
<dbReference type="InterPro" id="IPR003344">
    <property type="entry name" value="Big_1_dom"/>
</dbReference>
<proteinExistence type="inferred from homology"/>
<organism evidence="6 7">
    <name type="scientific">Kosakonia sacchari</name>
    <dbReference type="NCBI Taxonomy" id="1158459"/>
    <lineage>
        <taxon>Bacteria</taxon>
        <taxon>Pseudomonadati</taxon>
        <taxon>Pseudomonadota</taxon>
        <taxon>Gammaproteobacteria</taxon>
        <taxon>Enterobacterales</taxon>
        <taxon>Enterobacteriaceae</taxon>
        <taxon>Kosakonia</taxon>
    </lineage>
</organism>
<dbReference type="EMBL" id="CP137744">
    <property type="protein sequence ID" value="WOZ77177.1"/>
    <property type="molecule type" value="Genomic_DNA"/>
</dbReference>
<evidence type="ECO:0000313" key="6">
    <source>
        <dbReference type="EMBL" id="WOZ77177.1"/>
    </source>
</evidence>
<keyword evidence="4" id="KW-0843">Virulence</keyword>
<dbReference type="Pfam" id="PF12255">
    <property type="entry name" value="TcdB_toxin_midC"/>
    <property type="match status" value="1"/>
</dbReference>
<comment type="similarity">
    <text evidence="2">Belongs to the intimin/invasin family.</text>
</comment>
<dbReference type="InterPro" id="IPR048658">
    <property type="entry name" value="Invasin_D4"/>
</dbReference>
<dbReference type="PANTHER" id="PTHR39576:SF1">
    <property type="entry name" value="INVASIN"/>
    <property type="match status" value="1"/>
</dbReference>
<keyword evidence="7" id="KW-1185">Reference proteome</keyword>
<reference evidence="6 7" key="1">
    <citation type="submission" date="2023-10" db="EMBL/GenBank/DDBJ databases">
        <title>Genome sequencing of the isolated polysaccharide-producing bacterium Kosakonia sacchari KS2022.</title>
        <authorList>
            <person name="Yi X."/>
        </authorList>
    </citation>
    <scope>NUCLEOTIDE SEQUENCE [LARGE SCALE GENOMIC DNA]</scope>
    <source>
        <strain evidence="6 7">KS2022</strain>
    </source>
</reference>
<evidence type="ECO:0000256" key="4">
    <source>
        <dbReference type="ARBA" id="ARBA00023026"/>
    </source>
</evidence>
<dbReference type="Pfam" id="PF21764">
    <property type="entry name" value="Invasin_D4"/>
    <property type="match status" value="1"/>
</dbReference>
<dbReference type="Pfam" id="PF12256">
    <property type="entry name" value="TcdB_toxin_midN"/>
    <property type="match status" value="1"/>
</dbReference>
<comment type="subcellular location">
    <subcellularLocation>
        <location evidence="1">Secreted</location>
    </subcellularLocation>
</comment>
<dbReference type="Pfam" id="PF09134">
    <property type="entry name" value="Invasin_D3"/>
    <property type="match status" value="1"/>
</dbReference>
<dbReference type="Proteomes" id="UP001302368">
    <property type="component" value="Chromosome"/>
</dbReference>
<dbReference type="InterPro" id="IPR022045">
    <property type="entry name" value="TcdB_toxin_mid/N"/>
</dbReference>
<dbReference type="SUPFAM" id="SSF49373">
    <property type="entry name" value="Invasin/intimin cell-adhesion fragments"/>
    <property type="match status" value="3"/>
</dbReference>
<dbReference type="InterPro" id="IPR015217">
    <property type="entry name" value="Invasin_dom_3"/>
</dbReference>
<dbReference type="Gene3D" id="2.60.40.1080">
    <property type="match status" value="1"/>
</dbReference>
<sequence>MQNTDIVRPETLSLPKGGGAITGLKGDVAGAGPDGANALSISLPINPGRGYAPSLALGYHSRSGNGAFGMGWSVDSPAIRRRSKKGVPDYNETDEFVGPNGEVIVPFLADDGTANVRTSTTLLGIDLGGSFTVHRYRYRVESDFSRLEYWVSSETTGSDFWLQYTPDGQVLLYGNTQQARVSNPQTPEDTAIWLMESSVSATGEQIYWMYRAEDGTGCEAAETAAHPNVSAQRYLTAVCYGNRVAGRVLPGLTTTPALTDWLFVVLFDYGERTADIATIPAWVAPGSGDWACRQDCFSSWEYGFEVRTRRLCRQVLSYHFTGTLNGSTSESVPQLVTRLAIRYSESPIVTTLVGVSQSGLASDGTFTSLPETTFAWSTFEADADQSIWQVTWQEREDLANMNSQQPYQMVDLNGEGLAGILYQDSGAWWYCAPVRQQGDDADAVTWDAPTALPIIPALRDSGVLADLNGDGYMEWVVSSAGVNGYYSRTPERGWLNFTPLSAYPVEYLHPRAQLADVSGAGLADLVLIGPKSVRLYAGTGDGWDKALNVIQPTGVTLPVPGVDERVLVAFSDMAGSGQQHLVEIKADRLRYWPNLGHGKFGAPITMAGWGVPGNFIPANIFLADIDGSGTSDVIIAVKEYLIIFINQSGNSFASPFQFELPEGVHYDNTCELHVADIQGLGVASIILTVPHPKPRHYVCNITSVKPWLLNQMHNNMGARHNFTYRSSAQFWLDEKQDALTAGESVPASYLPFPLHLLSRTDVTDDITGNHLVSTARYRGGAWEGKEREFRGFGYVEIQDTDTLTSQGTTTEISQPSLTRNWFATGLPVVDDRLAQRWWSGDSGAFAHFSARFTSGYGDNEKPYTADESDDFWLRRGMKGLLVRSELYGMDGSDQQPVPYQVSESRPQVRLVAAKGEGSYPVVWPTIAEARTYIYERVSNDPQCSQQITLSSDQNGLPLYSATVNYPRRTQPATSPYPDTLPHTLFDSSYDEQQQQLMVTCQANHWYAIDDMASGIWVNGLTDLSSSYVYLYSSAPETGLVLEDLSLSGAPLGTPASQAFAGMQQQWYLDGNNSATSEQPAFPPRVAFTETAVLDKEMVETLKEDFTDSVLKQAGYIWYAYFSCWVVHRNFTTYGPSEHFWLPQTVRDSELTGAITLTRDAHDCVVTKVVDAAGLTTQAEYDWRFLTPVKLTDVNNNIHQVTLDGLGRVTSLRFSGTENGVAAGYSDADFVPPTTVEQALALTPPLPVAQCLVYENLSWGNYSKCPAHVLTLTTDRYDQGEGSDEQQIRQTVQFSDGFGRLLQTSVRFEAGDAWQRADDGTLVTETAHTDTRWAVSGRTEYDNKGQAIRTYQPYFLNSWEWVVDDSAREDLYADTHYFDPLGREREVLTAKGYQRRTLYTPWFVASEDENDLLGVKPDWWIEITVVANNGVVGETAGDTINVTAYDPYGDPLAGKVVTLSSDSDVNIKPLTQSTGEDGSVTAVVTSTVAGQHTVEATCDGHHASVMVTFTADVNHLSPTLSTLAANPTYINDLGYDMSTLTLILKDIYGNLIAGQSIELISSMEELRHSGFTDRKNGSYDASIGGTTRGDATLTVKVNGNALEGLSTIFHILPIAEEMPNDTKLSVNGYEFYYQGHNFPVTGILGAKFQFWFDEAASNNSGCQWSVDQPWVSIDSDANVTFIDTPDSTNNTVTVTAIPIDTGTPRHVYTFTVSQWFVTAGGAQKNWADADAWCKANGLEMPSQNDLVYYDPELYYPKRNSGPYLWSEWGDCSRYADADVFTSNYHCWVTDVGDNGVHRNISLNDGGEYVNHTGGLTDATGLYVVGKKTL</sequence>
<name>A0ABZ0MPY1_9ENTR</name>
<evidence type="ECO:0000259" key="5">
    <source>
        <dbReference type="PROSITE" id="PS51127"/>
    </source>
</evidence>
<feature type="domain" description="Big-1" evidence="5">
    <location>
        <begin position="1420"/>
        <end position="1509"/>
    </location>
</feature>
<dbReference type="InterPro" id="IPR022044">
    <property type="entry name" value="TcdB_toxin_mid/C"/>
</dbReference>
<protein>
    <submittedName>
        <fullName evidence="6">SpvB/TcaC N-terminal domain-containing protein</fullName>
    </submittedName>
</protein>
<accession>A0ABZ0MPY1</accession>
<evidence type="ECO:0000256" key="1">
    <source>
        <dbReference type="ARBA" id="ARBA00004613"/>
    </source>
</evidence>
<dbReference type="Pfam" id="PF03534">
    <property type="entry name" value="SpvB"/>
    <property type="match status" value="1"/>
</dbReference>
<dbReference type="InterPro" id="IPR051715">
    <property type="entry name" value="Intimin-Invasin_domain"/>
</dbReference>
<dbReference type="InterPro" id="IPR028994">
    <property type="entry name" value="Integrin_alpha_N"/>
</dbReference>
<dbReference type="SUPFAM" id="SSF69318">
    <property type="entry name" value="Integrin alpha N-terminal domain"/>
    <property type="match status" value="1"/>
</dbReference>
<dbReference type="SMART" id="SM00634">
    <property type="entry name" value="BID_1"/>
    <property type="match status" value="2"/>
</dbReference>
<dbReference type="InterPro" id="IPR008964">
    <property type="entry name" value="Invasin/intimin_cell_adhesion"/>
</dbReference>
<evidence type="ECO:0000256" key="2">
    <source>
        <dbReference type="ARBA" id="ARBA00010116"/>
    </source>
</evidence>
<dbReference type="InterPro" id="IPR003284">
    <property type="entry name" value="Sal_SpvB"/>
</dbReference>
<gene>
    <name evidence="6" type="ORF">Q8Y70_21845</name>
</gene>
<dbReference type="InterPro" id="IPR013783">
    <property type="entry name" value="Ig-like_fold"/>
</dbReference>
<dbReference type="PANTHER" id="PTHR39576">
    <property type="entry name" value="ATTACHING AND EFFACING PROTEIN HOMOLOG-RELATED-RELATED"/>
    <property type="match status" value="1"/>
</dbReference>
<evidence type="ECO:0000256" key="3">
    <source>
        <dbReference type="ARBA" id="ARBA00022525"/>
    </source>
</evidence>
<dbReference type="RefSeq" id="WP_318987400.1">
    <property type="nucleotide sequence ID" value="NZ_CP137744.1"/>
</dbReference>
<dbReference type="Gene3D" id="2.60.40.10">
    <property type="entry name" value="Immunoglobulins"/>
    <property type="match status" value="2"/>
</dbReference>
<keyword evidence="3" id="KW-0964">Secreted</keyword>
<dbReference type="PROSITE" id="PS51127">
    <property type="entry name" value="BIG1"/>
    <property type="match status" value="1"/>
</dbReference>